<reference evidence="8" key="2">
    <citation type="submission" date="2020-10" db="EMBL/GenBank/DDBJ databases">
        <authorList>
            <person name="Scholz U."/>
            <person name="Mascher M."/>
            <person name="Fiebig A."/>
        </authorList>
    </citation>
    <scope>NUCLEOTIDE SEQUENCE [LARGE SCALE GENOMIC DNA]</scope>
    <source>
        <strain evidence="8">cv. Morex</strain>
    </source>
</reference>
<dbReference type="SMR" id="A0A8I6WYN0"/>
<evidence type="ECO:0000256" key="5">
    <source>
        <dbReference type="ARBA" id="ARBA00023242"/>
    </source>
</evidence>
<dbReference type="SMART" id="SM01019">
    <property type="entry name" value="B3"/>
    <property type="match status" value="2"/>
</dbReference>
<evidence type="ECO:0000259" key="7">
    <source>
        <dbReference type="PROSITE" id="PS50863"/>
    </source>
</evidence>
<dbReference type="PROSITE" id="PS50863">
    <property type="entry name" value="B3"/>
    <property type="match status" value="2"/>
</dbReference>
<keyword evidence="3" id="KW-0238">DNA-binding</keyword>
<evidence type="ECO:0000313" key="8">
    <source>
        <dbReference type="EnsemblPlants" id="HORVU.MOREX.r3.4HG0341450.1"/>
    </source>
</evidence>
<reference evidence="8" key="3">
    <citation type="submission" date="2022-01" db="UniProtKB">
        <authorList>
            <consortium name="EnsemblPlants"/>
        </authorList>
    </citation>
    <scope>IDENTIFICATION</scope>
    <source>
        <strain evidence="8">subsp. vulgare</strain>
    </source>
</reference>
<dbReference type="Gramene" id="HORVU.MOREX.r3.4HG0341450.1">
    <property type="protein sequence ID" value="HORVU.MOREX.r3.4HG0341450.1"/>
    <property type="gene ID" value="HORVU.MOREX.r3.4HG0341450"/>
</dbReference>
<dbReference type="EnsemblPlants" id="HORVU.MOREX.r3.4HG0341450.1">
    <property type="protein sequence ID" value="HORVU.MOREX.r3.4HG0341450.1"/>
    <property type="gene ID" value="HORVU.MOREX.r3.4HG0341450"/>
</dbReference>
<feature type="region of interest" description="Disordered" evidence="6">
    <location>
        <begin position="125"/>
        <end position="183"/>
    </location>
</feature>
<dbReference type="Pfam" id="PF02362">
    <property type="entry name" value="B3"/>
    <property type="match status" value="2"/>
</dbReference>
<dbReference type="Gene3D" id="2.40.330.10">
    <property type="entry name" value="DNA-binding pseudobarrel domain"/>
    <property type="match status" value="2"/>
</dbReference>
<dbReference type="PANTHER" id="PTHR31391:SF70">
    <property type="entry name" value="B3 DOMAIN-CONTAINING PROTEIN OS03G0622200"/>
    <property type="match status" value="1"/>
</dbReference>
<sequence length="363" mass="40300">MIPSPPMQKMGKNCERCTKWQEHCYWSHMADEKKHLFKLMVGDFAETMSVPGRFAKKFDGHISEAINLKPPGGKSWSIKVAGDTAGLVLRSGWKEFLDAHGIEEGDGLLFKYSGASSFDVLMFDPTGCQKPPSPRPVKRRGCDDDTEENSAGAKDRRCGYHASNKDEERAPHPPPAANGDGAGLELTLYRGAGKSIALADQEGVGMDHGDAPANAKTRYYFCKNGPVSEFHLTEEDKEEISSIPVPAEPRNPVFVNVMHPNHVCAATRTSIVRVPPEFAARHLQTIGREIVLRRAGGKGRWHVRYAAGDHYRGFCGRGWRDFARDNGLLAHDVCVFEFMEGARRPAANVHLLRRLQGRFVLLH</sequence>
<dbReference type="PANTHER" id="PTHR31391">
    <property type="entry name" value="B3 DOMAIN-CONTAINING PROTEIN OS11G0197600-RELATED"/>
    <property type="match status" value="1"/>
</dbReference>
<dbReference type="InterPro" id="IPR044837">
    <property type="entry name" value="REM16-like"/>
</dbReference>
<feature type="domain" description="TF-B3" evidence="7">
    <location>
        <begin position="33"/>
        <end position="126"/>
    </location>
</feature>
<keyword evidence="4" id="KW-0804">Transcription</keyword>
<evidence type="ECO:0000256" key="1">
    <source>
        <dbReference type="ARBA" id="ARBA00004123"/>
    </source>
</evidence>
<accession>A0A8I6WYN0</accession>
<keyword evidence="2" id="KW-0805">Transcription regulation</keyword>
<dbReference type="GO" id="GO:0003677">
    <property type="term" value="F:DNA binding"/>
    <property type="evidence" value="ECO:0007669"/>
    <property type="project" value="UniProtKB-KW"/>
</dbReference>
<proteinExistence type="predicted"/>
<keyword evidence="9" id="KW-1185">Reference proteome</keyword>
<dbReference type="CDD" id="cd10017">
    <property type="entry name" value="B3_DNA"/>
    <property type="match status" value="2"/>
</dbReference>
<dbReference type="InterPro" id="IPR003340">
    <property type="entry name" value="B3_DNA-bd"/>
</dbReference>
<evidence type="ECO:0000256" key="2">
    <source>
        <dbReference type="ARBA" id="ARBA00023015"/>
    </source>
</evidence>
<dbReference type="InterPro" id="IPR015300">
    <property type="entry name" value="DNA-bd_pseudobarrel_sf"/>
</dbReference>
<reference evidence="9" key="1">
    <citation type="journal article" date="2012" name="Nature">
        <title>A physical, genetic and functional sequence assembly of the barley genome.</title>
        <authorList>
            <consortium name="The International Barley Genome Sequencing Consortium"/>
            <person name="Mayer K.F."/>
            <person name="Waugh R."/>
            <person name="Brown J.W."/>
            <person name="Schulman A."/>
            <person name="Langridge P."/>
            <person name="Platzer M."/>
            <person name="Fincher G.B."/>
            <person name="Muehlbauer G.J."/>
            <person name="Sato K."/>
            <person name="Close T.J."/>
            <person name="Wise R.P."/>
            <person name="Stein N."/>
        </authorList>
    </citation>
    <scope>NUCLEOTIDE SEQUENCE [LARGE SCALE GENOMIC DNA]</scope>
    <source>
        <strain evidence="9">cv. Morex</strain>
    </source>
</reference>
<evidence type="ECO:0000256" key="6">
    <source>
        <dbReference type="SAM" id="MobiDB-lite"/>
    </source>
</evidence>
<organism evidence="8 9">
    <name type="scientific">Hordeum vulgare subsp. vulgare</name>
    <name type="common">Domesticated barley</name>
    <dbReference type="NCBI Taxonomy" id="112509"/>
    <lineage>
        <taxon>Eukaryota</taxon>
        <taxon>Viridiplantae</taxon>
        <taxon>Streptophyta</taxon>
        <taxon>Embryophyta</taxon>
        <taxon>Tracheophyta</taxon>
        <taxon>Spermatophyta</taxon>
        <taxon>Magnoliopsida</taxon>
        <taxon>Liliopsida</taxon>
        <taxon>Poales</taxon>
        <taxon>Poaceae</taxon>
        <taxon>BOP clade</taxon>
        <taxon>Pooideae</taxon>
        <taxon>Triticodae</taxon>
        <taxon>Triticeae</taxon>
        <taxon>Hordeinae</taxon>
        <taxon>Hordeum</taxon>
    </lineage>
</organism>
<dbReference type="Proteomes" id="UP000011116">
    <property type="component" value="Chromosome 4H"/>
</dbReference>
<evidence type="ECO:0000256" key="3">
    <source>
        <dbReference type="ARBA" id="ARBA00023125"/>
    </source>
</evidence>
<protein>
    <recommendedName>
        <fullName evidence="7">TF-B3 domain-containing protein</fullName>
    </recommendedName>
</protein>
<evidence type="ECO:0000313" key="9">
    <source>
        <dbReference type="Proteomes" id="UP000011116"/>
    </source>
</evidence>
<comment type="subcellular location">
    <subcellularLocation>
        <location evidence="1">Nucleus</location>
    </subcellularLocation>
</comment>
<feature type="domain" description="TF-B3" evidence="7">
    <location>
        <begin position="257"/>
        <end position="355"/>
    </location>
</feature>
<dbReference type="GO" id="GO:0005634">
    <property type="term" value="C:nucleus"/>
    <property type="evidence" value="ECO:0007669"/>
    <property type="project" value="UniProtKB-SubCell"/>
</dbReference>
<name>A0A8I6WYN0_HORVV</name>
<feature type="compositionally biased region" description="Basic and acidic residues" evidence="6">
    <location>
        <begin position="153"/>
        <end position="171"/>
    </location>
</feature>
<dbReference type="SUPFAM" id="SSF101936">
    <property type="entry name" value="DNA-binding pseudobarrel domain"/>
    <property type="match status" value="2"/>
</dbReference>
<dbReference type="AlphaFoldDB" id="A0A8I6WYN0"/>
<evidence type="ECO:0000256" key="4">
    <source>
        <dbReference type="ARBA" id="ARBA00023163"/>
    </source>
</evidence>
<keyword evidence="5" id="KW-0539">Nucleus</keyword>